<dbReference type="OrthoDB" id="9800754at2"/>
<dbReference type="RefSeq" id="WP_135997122.1">
    <property type="nucleotide sequence ID" value="NZ_CP071057.1"/>
</dbReference>
<dbReference type="GO" id="GO:0008899">
    <property type="term" value="F:homoserine O-succinyltransferase activity"/>
    <property type="evidence" value="ECO:0007669"/>
    <property type="project" value="UniProtKB-EC"/>
</dbReference>
<name>A0A4S2GWQ4_9PROT</name>
<feature type="domain" description="AB hydrolase-1" evidence="2">
    <location>
        <begin position="67"/>
        <end position="291"/>
    </location>
</feature>
<dbReference type="NCBIfam" id="NF006449">
    <property type="entry name" value="PRK08775.1"/>
    <property type="match status" value="1"/>
</dbReference>
<evidence type="ECO:0000256" key="1">
    <source>
        <dbReference type="ARBA" id="ARBA00022679"/>
    </source>
</evidence>
<dbReference type="GO" id="GO:0009086">
    <property type="term" value="P:methionine biosynthetic process"/>
    <property type="evidence" value="ECO:0007669"/>
    <property type="project" value="TreeGrafter"/>
</dbReference>
<dbReference type="InterPro" id="IPR008220">
    <property type="entry name" value="HAT_MetX-like"/>
</dbReference>
<gene>
    <name evidence="3" type="ORF">E5163_14130</name>
</gene>
<keyword evidence="4" id="KW-1185">Reference proteome</keyword>
<sequence length="302" mass="32104">MSIQTADHIASFEPGPGRWIETAGRVTGAPGKPGVIVLGGISAHRRLVADGTGPGWWPGVAGPGGALDPARYRLLSFDFLAETVAPFPTIHDQARALAALADAAGFDRFSVVGASYGGTIALALAAMAPQRVSRIAVLAAAGRVHPMATAWRSIQRDIVRFALARNDGAGGVDLARRLAMTTYRTAEEFEQRFRDPDPDSRDAAGVAAYLKTRGADYAAKTPPQRFLALSRSMDEVELDLSAIRCPVALLGFESDRLVPPADVEWTAAQLADARCEIAASLYGHDGFLKEPARVNAFLEDLL</sequence>
<proteinExistence type="predicted"/>
<dbReference type="InterPro" id="IPR000073">
    <property type="entry name" value="AB_hydrolase_1"/>
</dbReference>
<dbReference type="GO" id="GO:0009092">
    <property type="term" value="P:homoserine metabolic process"/>
    <property type="evidence" value="ECO:0007669"/>
    <property type="project" value="TreeGrafter"/>
</dbReference>
<protein>
    <submittedName>
        <fullName evidence="3">Homoserine O-succinyltransferase</fullName>
        <ecNumber evidence="3">2.3.1.46</ecNumber>
    </submittedName>
</protein>
<evidence type="ECO:0000313" key="3">
    <source>
        <dbReference type="EMBL" id="TGY87570.1"/>
    </source>
</evidence>
<comment type="caution">
    <text evidence="3">The sequence shown here is derived from an EMBL/GenBank/DDBJ whole genome shotgun (WGS) entry which is preliminary data.</text>
</comment>
<evidence type="ECO:0000259" key="2">
    <source>
        <dbReference type="Pfam" id="PF00561"/>
    </source>
</evidence>
<keyword evidence="1 3" id="KW-0808">Transferase</keyword>
<dbReference type="Pfam" id="PF00561">
    <property type="entry name" value="Abhydrolase_1"/>
    <property type="match status" value="1"/>
</dbReference>
<dbReference type="Proteomes" id="UP000308054">
    <property type="component" value="Unassembled WGS sequence"/>
</dbReference>
<dbReference type="GO" id="GO:0004414">
    <property type="term" value="F:homoserine O-acetyltransferase activity"/>
    <property type="evidence" value="ECO:0007669"/>
    <property type="project" value="TreeGrafter"/>
</dbReference>
<dbReference type="PANTHER" id="PTHR32268">
    <property type="entry name" value="HOMOSERINE O-ACETYLTRANSFERASE"/>
    <property type="match status" value="1"/>
</dbReference>
<organism evidence="3 4">
    <name type="scientific">Marinicauda algicola</name>
    <dbReference type="NCBI Taxonomy" id="2029849"/>
    <lineage>
        <taxon>Bacteria</taxon>
        <taxon>Pseudomonadati</taxon>
        <taxon>Pseudomonadota</taxon>
        <taxon>Alphaproteobacteria</taxon>
        <taxon>Maricaulales</taxon>
        <taxon>Maricaulaceae</taxon>
        <taxon>Marinicauda</taxon>
    </lineage>
</organism>
<dbReference type="Gene3D" id="3.40.50.1820">
    <property type="entry name" value="alpha/beta hydrolase"/>
    <property type="match status" value="1"/>
</dbReference>
<dbReference type="InterPro" id="IPR029058">
    <property type="entry name" value="AB_hydrolase_fold"/>
</dbReference>
<accession>A0A4S2GWQ4</accession>
<dbReference type="AlphaFoldDB" id="A0A4S2GWQ4"/>
<dbReference type="PANTHER" id="PTHR32268:SF11">
    <property type="entry name" value="HOMOSERINE O-ACETYLTRANSFERASE"/>
    <property type="match status" value="1"/>
</dbReference>
<dbReference type="SUPFAM" id="SSF53474">
    <property type="entry name" value="alpha/beta-Hydrolases"/>
    <property type="match status" value="1"/>
</dbReference>
<keyword evidence="3" id="KW-0012">Acyltransferase</keyword>
<reference evidence="3 4" key="1">
    <citation type="journal article" date="2017" name="Int. J. Syst. Evol. Microbiol.">
        <title>Marinicauda algicola sp. nov., isolated from a marine red alga Rhodosorus marinus.</title>
        <authorList>
            <person name="Jeong S.E."/>
            <person name="Jeon S.H."/>
            <person name="Chun B.H."/>
            <person name="Kim D.W."/>
            <person name="Jeon C.O."/>
        </authorList>
    </citation>
    <scope>NUCLEOTIDE SEQUENCE [LARGE SCALE GENOMIC DNA]</scope>
    <source>
        <strain evidence="3 4">JCM 31718</strain>
    </source>
</reference>
<dbReference type="EC" id="2.3.1.46" evidence="3"/>
<evidence type="ECO:0000313" key="4">
    <source>
        <dbReference type="Proteomes" id="UP000308054"/>
    </source>
</evidence>
<dbReference type="EMBL" id="SRXW01000005">
    <property type="protein sequence ID" value="TGY87570.1"/>
    <property type="molecule type" value="Genomic_DNA"/>
</dbReference>